<dbReference type="Pfam" id="PF08704">
    <property type="entry name" value="GCD14"/>
    <property type="match status" value="1"/>
</dbReference>
<accession>A0A0B1T7S6</accession>
<dbReference type="FunFam" id="1.10.10.570:FF:000003">
    <property type="entry name" value="Vacuolar protein-sorting-associated protein 25"/>
    <property type="match status" value="1"/>
</dbReference>
<dbReference type="GO" id="GO:0005198">
    <property type="term" value="F:structural molecule activity"/>
    <property type="evidence" value="ECO:0007669"/>
    <property type="project" value="TreeGrafter"/>
</dbReference>
<dbReference type="GO" id="GO:0016236">
    <property type="term" value="P:macroautophagy"/>
    <property type="evidence" value="ECO:0007669"/>
    <property type="project" value="UniProtKB-ARBA"/>
</dbReference>
<keyword evidence="7" id="KW-0489">Methyltransferase</keyword>
<evidence type="ECO:0000256" key="4">
    <source>
        <dbReference type="ARBA" id="ARBA00017934"/>
    </source>
</evidence>
<keyword evidence="10" id="KW-0819">tRNA processing</keyword>
<evidence type="ECO:0000256" key="10">
    <source>
        <dbReference type="ARBA" id="ARBA00022694"/>
    </source>
</evidence>
<evidence type="ECO:0000256" key="3">
    <source>
        <dbReference type="ARBA" id="ARBA00012796"/>
    </source>
</evidence>
<comment type="subcellular location">
    <subcellularLocation>
        <location evidence="1">Cytoplasm</location>
    </subcellularLocation>
</comment>
<dbReference type="PROSITE" id="PS51620">
    <property type="entry name" value="SAM_TRM61"/>
    <property type="match status" value="1"/>
</dbReference>
<dbReference type="Pfam" id="PF05871">
    <property type="entry name" value="ESCRT-II"/>
    <property type="match status" value="1"/>
</dbReference>
<dbReference type="GO" id="GO:0042803">
    <property type="term" value="F:protein homodimerization activity"/>
    <property type="evidence" value="ECO:0007669"/>
    <property type="project" value="TreeGrafter"/>
</dbReference>
<dbReference type="InterPro" id="IPR049470">
    <property type="entry name" value="TRM61_C"/>
</dbReference>
<dbReference type="Gene3D" id="3.40.50.150">
    <property type="entry name" value="Vaccinia Virus protein VP39"/>
    <property type="match status" value="1"/>
</dbReference>
<keyword evidence="9" id="KW-0949">S-adenosyl-L-methionine</keyword>
<evidence type="ECO:0000313" key="15">
    <source>
        <dbReference type="EMBL" id="KHJ91862.1"/>
    </source>
</evidence>
<dbReference type="InterPro" id="IPR036388">
    <property type="entry name" value="WH-like_DNA-bd_sf"/>
</dbReference>
<protein>
    <recommendedName>
        <fullName evidence="4">Vacuolar protein-sorting-associated protein 25</fullName>
        <ecNumber evidence="3">2.1.1.220</ecNumber>
    </recommendedName>
    <alternativeName>
        <fullName evidence="12">ESCRT-II complex subunit VPS25</fullName>
    </alternativeName>
</protein>
<dbReference type="GO" id="GO:0031515">
    <property type="term" value="C:tRNA (m1A) methyltransferase complex"/>
    <property type="evidence" value="ECO:0007669"/>
    <property type="project" value="InterPro"/>
</dbReference>
<name>A0A0B1T7S6_OESDE</name>
<evidence type="ECO:0000256" key="6">
    <source>
        <dbReference type="ARBA" id="ARBA00022490"/>
    </source>
</evidence>
<dbReference type="Gene3D" id="3.10.330.20">
    <property type="match status" value="1"/>
</dbReference>
<dbReference type="PANTHER" id="PTHR13149">
    <property type="entry name" value="VACUOLAR PROTEIN SORTING-ASSOCIATED PROTEIN VPS25"/>
    <property type="match status" value="1"/>
</dbReference>
<comment type="similarity">
    <text evidence="2">Belongs to the VPS25 family.</text>
</comment>
<dbReference type="Gene3D" id="1.10.10.570">
    <property type="entry name" value="Winged helix' DNA-binding domain. Chain C. Domain 1"/>
    <property type="match status" value="1"/>
</dbReference>
<dbReference type="PANTHER" id="PTHR13149:SF0">
    <property type="entry name" value="VACUOLAR PROTEIN-SORTING-ASSOCIATED PROTEIN 25"/>
    <property type="match status" value="1"/>
</dbReference>
<dbReference type="InterPro" id="IPR036390">
    <property type="entry name" value="WH_DNA-bd_sf"/>
</dbReference>
<evidence type="ECO:0000259" key="14">
    <source>
        <dbReference type="Pfam" id="PF08704"/>
    </source>
</evidence>
<sequence>MMIFSLQQTLVTREKQLETWASLVIDYTQHYRIYTLDIAEVANSELFHNHKLNRRLSHEGIRAVFEHLEQKKHIEWLDIAKTRCHIYWRRPDEWAALIYAWAVSNGLLNTPCTLYEIAHGDDTVQESFYGLEKDVLVKALRSLELQRRAQLMNIGTESEGNYLIAPSCEYLSSIMAVVIAQPNKSDSVDSTASGTGNPNAPSFFKNSDLIEEGDTVIIYVTFDSTHAIIVRRGQTLCMKYGALRHEFVIGKPWGSRISATAGYVYALRPTPELWTRSLPRRTQILYTPDCSLILQLLDARPGSVSVPSLTYCRLF</sequence>
<proteinExistence type="inferred from homology"/>
<reference evidence="15 16" key="1">
    <citation type="submission" date="2014-03" db="EMBL/GenBank/DDBJ databases">
        <title>Draft genome of the hookworm Oesophagostomum dentatum.</title>
        <authorList>
            <person name="Mitreva M."/>
        </authorList>
    </citation>
    <scope>NUCLEOTIDE SEQUENCE [LARGE SCALE GENOMIC DNA]</scope>
    <source>
        <strain evidence="15 16">OD-Hann</strain>
    </source>
</reference>
<evidence type="ECO:0000313" key="16">
    <source>
        <dbReference type="Proteomes" id="UP000053660"/>
    </source>
</evidence>
<dbReference type="InterPro" id="IPR014041">
    <property type="entry name" value="ESCRT-II_cplx_Vps25-sub_N"/>
</dbReference>
<keyword evidence="8" id="KW-0808">Transferase</keyword>
<evidence type="ECO:0000256" key="12">
    <source>
        <dbReference type="ARBA" id="ARBA00030094"/>
    </source>
</evidence>
<dbReference type="EC" id="2.1.1.220" evidence="3"/>
<dbReference type="GO" id="GO:0160107">
    <property type="term" value="F:tRNA (adenine(58)-N1)-methyltransferase activity"/>
    <property type="evidence" value="ECO:0007669"/>
    <property type="project" value="UniProtKB-EC"/>
</dbReference>
<dbReference type="Gene3D" id="1.10.10.10">
    <property type="entry name" value="Winged helix-like DNA-binding domain superfamily/Winged helix DNA-binding domain"/>
    <property type="match status" value="1"/>
</dbReference>
<keyword evidence="6" id="KW-0963">Cytoplasm</keyword>
<evidence type="ECO:0000256" key="2">
    <source>
        <dbReference type="ARBA" id="ARBA00009674"/>
    </source>
</evidence>
<feature type="domain" description="tRNA (adenine(58)-N(1))-methyltransferase catalytic subunit TRM61 C-terminal" evidence="14">
    <location>
        <begin position="262"/>
        <end position="308"/>
    </location>
</feature>
<keyword evidence="11" id="KW-0653">Protein transport</keyword>
<evidence type="ECO:0000256" key="7">
    <source>
        <dbReference type="ARBA" id="ARBA00022603"/>
    </source>
</evidence>
<dbReference type="FunFam" id="1.10.10.10:FF:000141">
    <property type="entry name" value="vacuolar protein-sorting-associated protein 25"/>
    <property type="match status" value="1"/>
</dbReference>
<dbReference type="Proteomes" id="UP000053660">
    <property type="component" value="Unassembled WGS sequence"/>
</dbReference>
<keyword evidence="5" id="KW-0813">Transport</keyword>
<dbReference type="GO" id="GO:0043328">
    <property type="term" value="P:protein transport to vacuole involved in ubiquitin-dependent protein catabolic process via the multivesicular body sorting pathway"/>
    <property type="evidence" value="ECO:0007669"/>
    <property type="project" value="TreeGrafter"/>
</dbReference>
<keyword evidence="16" id="KW-1185">Reference proteome</keyword>
<dbReference type="SUPFAM" id="SSF53335">
    <property type="entry name" value="S-adenosyl-L-methionine-dependent methyltransferases"/>
    <property type="match status" value="1"/>
</dbReference>
<dbReference type="AlphaFoldDB" id="A0A0B1T7S6"/>
<organism evidence="15 16">
    <name type="scientific">Oesophagostomum dentatum</name>
    <name type="common">Nodular worm</name>
    <dbReference type="NCBI Taxonomy" id="61180"/>
    <lineage>
        <taxon>Eukaryota</taxon>
        <taxon>Metazoa</taxon>
        <taxon>Ecdysozoa</taxon>
        <taxon>Nematoda</taxon>
        <taxon>Chromadorea</taxon>
        <taxon>Rhabditida</taxon>
        <taxon>Rhabditina</taxon>
        <taxon>Rhabditomorpha</taxon>
        <taxon>Strongyloidea</taxon>
        <taxon>Strongylidae</taxon>
        <taxon>Oesophagostomum</taxon>
    </lineage>
</organism>
<evidence type="ECO:0000256" key="9">
    <source>
        <dbReference type="ARBA" id="ARBA00022691"/>
    </source>
</evidence>
<evidence type="ECO:0000256" key="1">
    <source>
        <dbReference type="ARBA" id="ARBA00004496"/>
    </source>
</evidence>
<evidence type="ECO:0000256" key="11">
    <source>
        <dbReference type="ARBA" id="ARBA00022927"/>
    </source>
</evidence>
<evidence type="ECO:0000256" key="8">
    <source>
        <dbReference type="ARBA" id="ARBA00022679"/>
    </source>
</evidence>
<evidence type="ECO:0000256" key="5">
    <source>
        <dbReference type="ARBA" id="ARBA00022448"/>
    </source>
</evidence>
<dbReference type="EMBL" id="KN551747">
    <property type="protein sequence ID" value="KHJ91862.1"/>
    <property type="molecule type" value="Genomic_DNA"/>
</dbReference>
<dbReference type="InterPro" id="IPR029063">
    <property type="entry name" value="SAM-dependent_MTases_sf"/>
</dbReference>
<dbReference type="SUPFAM" id="SSF46785">
    <property type="entry name" value="Winged helix' DNA-binding domain"/>
    <property type="match status" value="2"/>
</dbReference>
<dbReference type="GO" id="GO:0000814">
    <property type="term" value="C:ESCRT II complex"/>
    <property type="evidence" value="ECO:0007669"/>
    <property type="project" value="InterPro"/>
</dbReference>
<dbReference type="OrthoDB" id="245150at2759"/>
<dbReference type="GO" id="GO:0030488">
    <property type="term" value="P:tRNA methylation"/>
    <property type="evidence" value="ECO:0007669"/>
    <property type="project" value="InterPro"/>
</dbReference>
<evidence type="ECO:0000256" key="13">
    <source>
        <dbReference type="ARBA" id="ARBA00048481"/>
    </source>
</evidence>
<dbReference type="InterPro" id="IPR008570">
    <property type="entry name" value="ESCRT-II_cplx_Vps25-sub"/>
</dbReference>
<gene>
    <name evidence="15" type="ORF">OESDEN_08260</name>
</gene>
<comment type="catalytic activity">
    <reaction evidence="13">
        <text>an adenosine in mRNA + S-adenosyl-L-methionine = an N(1)-methyladenosine in mRNA + S-adenosyl-L-homocysteine + H(+)</text>
        <dbReference type="Rhea" id="RHEA:55392"/>
        <dbReference type="Rhea" id="RHEA-COMP:12414"/>
        <dbReference type="Rhea" id="RHEA-COMP:12415"/>
        <dbReference type="ChEBI" id="CHEBI:15378"/>
        <dbReference type="ChEBI" id="CHEBI:57856"/>
        <dbReference type="ChEBI" id="CHEBI:59789"/>
        <dbReference type="ChEBI" id="CHEBI:74411"/>
        <dbReference type="ChEBI" id="CHEBI:74491"/>
    </reaction>
</comment>
<dbReference type="InterPro" id="IPR014816">
    <property type="entry name" value="tRNA_MeTrfase_Gcd14"/>
</dbReference>